<accession>A0A160N1F5</accession>
<dbReference type="RefSeq" id="WP_017461522.1">
    <property type="nucleotide sequence ID" value="NZ_CP014841.1"/>
</dbReference>
<evidence type="ECO:0000313" key="3">
    <source>
        <dbReference type="Proteomes" id="UP000077255"/>
    </source>
</evidence>
<dbReference type="KEGG" id="dtx:ATSB10_22020"/>
<dbReference type="Proteomes" id="UP000077255">
    <property type="component" value="Chromosome"/>
</dbReference>
<dbReference type="OrthoDB" id="5959362at2"/>
<dbReference type="AlphaFoldDB" id="A0A160N1F5"/>
<dbReference type="PATRIC" id="fig|445710.3.peg.2199"/>
<dbReference type="EMBL" id="CP014841">
    <property type="protein sequence ID" value="AND69656.1"/>
    <property type="molecule type" value="Genomic_DNA"/>
</dbReference>
<proteinExistence type="predicted"/>
<protein>
    <submittedName>
        <fullName evidence="2">Uncharacterized protein</fullName>
    </submittedName>
</protein>
<feature type="region of interest" description="Disordered" evidence="1">
    <location>
        <begin position="1"/>
        <end position="21"/>
    </location>
</feature>
<keyword evidence="3" id="KW-1185">Reference proteome</keyword>
<organism evidence="2 3">
    <name type="scientific">Dyella thiooxydans</name>
    <dbReference type="NCBI Taxonomy" id="445710"/>
    <lineage>
        <taxon>Bacteria</taxon>
        <taxon>Pseudomonadati</taxon>
        <taxon>Pseudomonadota</taxon>
        <taxon>Gammaproteobacteria</taxon>
        <taxon>Lysobacterales</taxon>
        <taxon>Rhodanobacteraceae</taxon>
        <taxon>Dyella</taxon>
    </lineage>
</organism>
<sequence>MNHFGKPPSGPSANTVDWSDPKLQSLLSKTEGWSLDNRGVSDPIPCELHVGWGAGTGRPGSLVHEQPGVLVVVSQAIIPKGEQVRVDRFQHGGLRSTWGAVVDSREGRREEDRSRGLQVYWVHTR</sequence>
<gene>
    <name evidence="2" type="ORF">ATSB10_22020</name>
</gene>
<reference evidence="2 3" key="1">
    <citation type="submission" date="2016-02" db="EMBL/GenBank/DDBJ databases">
        <title>Complete genome sequencing and analysis of ATSB10, Dyella thiooxydans isolated from rhizosphere soil of sunflower (Helianthus annuus L.).</title>
        <authorList>
            <person name="Lee Y."/>
            <person name="Hwangbo K."/>
            <person name="Chung H."/>
            <person name="Yoo J."/>
            <person name="Kim K.Y."/>
            <person name="Sa T.M."/>
            <person name="Um Y."/>
            <person name="Madhaiyan M."/>
        </authorList>
    </citation>
    <scope>NUCLEOTIDE SEQUENCE [LARGE SCALE GENOMIC DNA]</scope>
    <source>
        <strain evidence="2 3">ATSB10</strain>
    </source>
</reference>
<dbReference type="STRING" id="445710.ATSB10_22020"/>
<evidence type="ECO:0000256" key="1">
    <source>
        <dbReference type="SAM" id="MobiDB-lite"/>
    </source>
</evidence>
<evidence type="ECO:0000313" key="2">
    <source>
        <dbReference type="EMBL" id="AND69656.1"/>
    </source>
</evidence>
<name>A0A160N1F5_9GAMM</name>